<name>A0A059ZR84_ACICK</name>
<dbReference type="AlphaFoldDB" id="A0A059ZR84"/>
<proteinExistence type="predicted"/>
<sequence>MHTVFRALDPRHPSMEVGRMLEEVEVAPDLLLRVMDGTILTADRTREVATS</sequence>
<evidence type="ECO:0000313" key="1">
    <source>
        <dbReference type="EMBL" id="AIA54073.1"/>
    </source>
</evidence>
<dbReference type="KEGG" id="acz:Acaty_c0182"/>
<evidence type="ECO:0000313" key="2">
    <source>
        <dbReference type="Proteomes" id="UP000005522"/>
    </source>
</evidence>
<organism evidence="1 2">
    <name type="scientific">Acidithiobacillus caldus (strain ATCC 51756 / DSM 8584 / KU)</name>
    <dbReference type="NCBI Taxonomy" id="637389"/>
    <lineage>
        <taxon>Bacteria</taxon>
        <taxon>Pseudomonadati</taxon>
        <taxon>Pseudomonadota</taxon>
        <taxon>Acidithiobacillia</taxon>
        <taxon>Acidithiobacillales</taxon>
        <taxon>Acidithiobacillaceae</taxon>
        <taxon>Acidithiobacillus</taxon>
    </lineage>
</organism>
<protein>
    <submittedName>
        <fullName evidence="1">Uncharacterized protein</fullName>
    </submittedName>
</protein>
<dbReference type="EMBL" id="CP005986">
    <property type="protein sequence ID" value="AIA54073.1"/>
    <property type="molecule type" value="Genomic_DNA"/>
</dbReference>
<accession>A0A059ZR84</accession>
<reference evidence="1 2" key="1">
    <citation type="journal article" date="2009" name="J. Bacteriol.">
        <title>Draft genome sequence of the extremely acidophilic bacterium Acidithiobacillus caldus ATCC 51756 reveals metabolic versatility in the genus Acidithiobacillus.</title>
        <authorList>
            <person name="Valdes J."/>
            <person name="Quatrini R."/>
            <person name="Hallberg K."/>
            <person name="Dopson M."/>
            <person name="Valenzuela P.D."/>
            <person name="Holmes D.S."/>
        </authorList>
    </citation>
    <scope>NUCLEOTIDE SEQUENCE [LARGE SCALE GENOMIC DNA]</scope>
    <source>
        <strain evidence="2">ATCC 51756 / DSM 8584 / KU</strain>
    </source>
</reference>
<dbReference type="HOGENOM" id="CLU_3094468_0_0_6"/>
<gene>
    <name evidence="1" type="ORF">Acaty_c0182</name>
</gene>
<dbReference type="Proteomes" id="UP000005522">
    <property type="component" value="Chromosome"/>
</dbReference>